<accession>A0ABW4KTW9</accession>
<evidence type="ECO:0000313" key="3">
    <source>
        <dbReference type="Proteomes" id="UP001597304"/>
    </source>
</evidence>
<dbReference type="Proteomes" id="UP001597304">
    <property type="component" value="Unassembled WGS sequence"/>
</dbReference>
<keyword evidence="3" id="KW-1185">Reference proteome</keyword>
<organism evidence="2 3">
    <name type="scientific">Ottowia flava</name>
    <dbReference type="NCBI Taxonomy" id="2675430"/>
    <lineage>
        <taxon>Bacteria</taxon>
        <taxon>Pseudomonadati</taxon>
        <taxon>Pseudomonadota</taxon>
        <taxon>Betaproteobacteria</taxon>
        <taxon>Burkholderiales</taxon>
        <taxon>Comamonadaceae</taxon>
        <taxon>Ottowia</taxon>
    </lineage>
</organism>
<sequence length="204" mass="21069">MSDGVYLLTPQGRKAHAGETSGVPPQLRPLLALIDGRRTRGELLAICGRSAVSAGGLRWLTSAGFTQRVPRAAVACGALPDGVTGSLHSHPSPNEVAAPRRAPPASTLRGEAAPTVPPERSGPASDASLLPMQASLSAYLHDAIQRHLGDDGGAFLRRVQRAQSLSDLLACLHPLIDAVLQAAGPHAAADLADGAAGILQPRYR</sequence>
<dbReference type="EMBL" id="JBHUEJ010000027">
    <property type="protein sequence ID" value="MFD1711425.1"/>
    <property type="molecule type" value="Genomic_DNA"/>
</dbReference>
<gene>
    <name evidence="2" type="ORF">ACFSF0_12460</name>
</gene>
<feature type="region of interest" description="Disordered" evidence="1">
    <location>
        <begin position="85"/>
        <end position="127"/>
    </location>
</feature>
<protein>
    <submittedName>
        <fullName evidence="2">Uncharacterized protein</fullName>
    </submittedName>
</protein>
<dbReference type="RefSeq" id="WP_147913776.1">
    <property type="nucleotide sequence ID" value="NZ_JBHUEJ010000027.1"/>
</dbReference>
<evidence type="ECO:0000313" key="2">
    <source>
        <dbReference type="EMBL" id="MFD1711425.1"/>
    </source>
</evidence>
<reference evidence="3" key="1">
    <citation type="journal article" date="2019" name="Int. J. Syst. Evol. Microbiol.">
        <title>The Global Catalogue of Microorganisms (GCM) 10K type strain sequencing project: providing services to taxonomists for standard genome sequencing and annotation.</title>
        <authorList>
            <consortium name="The Broad Institute Genomics Platform"/>
            <consortium name="The Broad Institute Genome Sequencing Center for Infectious Disease"/>
            <person name="Wu L."/>
            <person name="Ma J."/>
        </authorList>
    </citation>
    <scope>NUCLEOTIDE SEQUENCE [LARGE SCALE GENOMIC DNA]</scope>
    <source>
        <strain evidence="3">LMG 29247</strain>
    </source>
</reference>
<name>A0ABW4KTW9_9BURK</name>
<comment type="caution">
    <text evidence="2">The sequence shown here is derived from an EMBL/GenBank/DDBJ whole genome shotgun (WGS) entry which is preliminary data.</text>
</comment>
<evidence type="ECO:0000256" key="1">
    <source>
        <dbReference type="SAM" id="MobiDB-lite"/>
    </source>
</evidence>
<proteinExistence type="predicted"/>